<organism evidence="1 2">
    <name type="scientific">Pontibacter korlensis</name>
    <dbReference type="NCBI Taxonomy" id="400092"/>
    <lineage>
        <taxon>Bacteria</taxon>
        <taxon>Pseudomonadati</taxon>
        <taxon>Bacteroidota</taxon>
        <taxon>Cytophagia</taxon>
        <taxon>Cytophagales</taxon>
        <taxon>Hymenobacteraceae</taxon>
        <taxon>Pontibacter</taxon>
    </lineage>
</organism>
<dbReference type="RefSeq" id="WP_046311988.1">
    <property type="nucleotide sequence ID" value="NZ_CBCSCY010000015.1"/>
</dbReference>
<evidence type="ECO:0000313" key="2">
    <source>
        <dbReference type="Proteomes" id="UP000033109"/>
    </source>
</evidence>
<dbReference type="AlphaFoldDB" id="A0A0E3UYA0"/>
<dbReference type="Proteomes" id="UP000033109">
    <property type="component" value="Chromosome"/>
</dbReference>
<protein>
    <submittedName>
        <fullName evidence="1">Uncharacterized protein</fullName>
    </submittedName>
</protein>
<dbReference type="HOGENOM" id="CLU_2570904_0_0_10"/>
<dbReference type="PATRIC" id="fig|400092.3.peg.3436"/>
<keyword evidence="2" id="KW-1185">Reference proteome</keyword>
<reference evidence="1 2" key="1">
    <citation type="journal article" date="2015" name="Sci. Rep.">
        <title>Unraveling adaptation of Pontibacter korlensis to radiation and infertility in desert through complete genome and comparative transcriptomic analysis.</title>
        <authorList>
            <person name="Dai J."/>
            <person name="Dai W."/>
            <person name="Qiu C."/>
            <person name="Yang Z."/>
            <person name="Zhang Y."/>
            <person name="Zhou M."/>
            <person name="Zhang L."/>
            <person name="Fang C."/>
            <person name="Gao Q."/>
            <person name="Yang Q."/>
            <person name="Li X."/>
            <person name="Wang Z."/>
            <person name="Wang Z."/>
            <person name="Jia Z."/>
            <person name="Chen X."/>
        </authorList>
    </citation>
    <scope>NUCLEOTIDE SEQUENCE [LARGE SCALE GENOMIC DNA]</scope>
    <source>
        <strain evidence="1 2">X14-1T</strain>
    </source>
</reference>
<gene>
    <name evidence="1" type="ORF">PKOR_15710</name>
</gene>
<evidence type="ECO:0000313" key="1">
    <source>
        <dbReference type="EMBL" id="AKD04271.1"/>
    </source>
</evidence>
<accession>A0A0E3UYA0</accession>
<dbReference type="EMBL" id="CP009621">
    <property type="protein sequence ID" value="AKD04271.1"/>
    <property type="molecule type" value="Genomic_DNA"/>
</dbReference>
<dbReference type="KEGG" id="pko:PKOR_15710"/>
<proteinExistence type="predicted"/>
<name>A0A0E3UYA0_9BACT</name>
<sequence length="81" mass="9534">MPVVKLQPMLVEENKMVISVTFRYSQQVCEILRHSRLTTWQREQKCFAIPEGGHHIQQLAEELEGVGWLWLSRELCTRPLT</sequence>